<keyword evidence="6 7" id="KW-0961">Cell wall biogenesis/degradation</keyword>
<evidence type="ECO:0000256" key="1">
    <source>
        <dbReference type="ARBA" id="ARBA00001602"/>
    </source>
</evidence>
<dbReference type="InterPro" id="IPR018187">
    <property type="entry name" value="Asp/Glu_racemase_AS_1"/>
</dbReference>
<comment type="similarity">
    <text evidence="7">Belongs to the aspartate/glutamate racemases family.</text>
</comment>
<evidence type="ECO:0000256" key="7">
    <source>
        <dbReference type="HAMAP-Rule" id="MF_00258"/>
    </source>
</evidence>
<protein>
    <recommendedName>
        <fullName evidence="2 7">Glutamate racemase</fullName>
        <ecNumber evidence="2 7">5.1.1.3</ecNumber>
    </recommendedName>
</protein>
<feature type="binding site" evidence="7">
    <location>
        <begin position="19"/>
        <end position="20"/>
    </location>
    <ligand>
        <name>substrate</name>
    </ligand>
</feature>
<dbReference type="Gene3D" id="3.40.50.1860">
    <property type="match status" value="2"/>
</dbReference>
<name>G2J9U1_9BURK</name>
<dbReference type="eggNOG" id="COG0796">
    <property type="taxonomic scope" value="Bacteria"/>
</dbReference>
<comment type="catalytic activity">
    <reaction evidence="1 7">
        <text>L-glutamate = D-glutamate</text>
        <dbReference type="Rhea" id="RHEA:12813"/>
        <dbReference type="ChEBI" id="CHEBI:29985"/>
        <dbReference type="ChEBI" id="CHEBI:29986"/>
        <dbReference type="EC" id="5.1.1.3"/>
    </reaction>
</comment>
<dbReference type="Pfam" id="PF01177">
    <property type="entry name" value="Asp_Glu_race"/>
    <property type="match status" value="1"/>
</dbReference>
<dbReference type="PANTHER" id="PTHR21198:SF2">
    <property type="entry name" value="GLUTAMATE RACEMASE"/>
    <property type="match status" value="1"/>
</dbReference>
<dbReference type="InterPro" id="IPR004391">
    <property type="entry name" value="Glu_race"/>
</dbReference>
<dbReference type="UniPathway" id="UPA00219"/>
<dbReference type="PROSITE" id="PS00923">
    <property type="entry name" value="ASP_GLU_RACEMASE_1"/>
    <property type="match status" value="1"/>
</dbReference>
<evidence type="ECO:0000256" key="2">
    <source>
        <dbReference type="ARBA" id="ARBA00013090"/>
    </source>
</evidence>
<dbReference type="HAMAP" id="MF_00258">
    <property type="entry name" value="Glu_racemase"/>
    <property type="match status" value="1"/>
</dbReference>
<feature type="active site" description="Proton donor/acceptor" evidence="7">
    <location>
        <position position="82"/>
    </location>
</feature>
<dbReference type="PANTHER" id="PTHR21198">
    <property type="entry name" value="GLUTAMATE RACEMASE"/>
    <property type="match status" value="1"/>
</dbReference>
<evidence type="ECO:0000256" key="4">
    <source>
        <dbReference type="ARBA" id="ARBA00022984"/>
    </source>
</evidence>
<dbReference type="EC" id="5.1.1.3" evidence="2 7"/>
<evidence type="ECO:0000256" key="5">
    <source>
        <dbReference type="ARBA" id="ARBA00023235"/>
    </source>
</evidence>
<dbReference type="RefSeq" id="WP_006682722.1">
    <property type="nucleotide sequence ID" value="NZ_CAFB01000042.1"/>
</dbReference>
<feature type="binding site" evidence="7">
    <location>
        <begin position="51"/>
        <end position="52"/>
    </location>
    <ligand>
        <name>substrate</name>
    </ligand>
</feature>
<dbReference type="InterPro" id="IPR015942">
    <property type="entry name" value="Asp/Glu/hydantoin_racemase"/>
</dbReference>
<dbReference type="InterPro" id="IPR001920">
    <property type="entry name" value="Asp/Glu_race"/>
</dbReference>
<accession>G2J9U1</accession>
<proteinExistence type="inferred from homology"/>
<sequence>MNPLPLERFSVSAPIGIFDSGLGGLSILSAIRALLPDESLYFCADSRYAPYGEREVEFIVQRAFALSAWLLEQSAKALVVACNTATAQVIEALRARFAVPVVGVEPGIKPAAALSVSRVAGVLATASTLHSQRFRQLLAAHGRDCQFILQPGYGLVEAIERGDLDSPGLLKLLERYLTPMLAAGADTLALGCTHYSFLTAVILKISGKQMQLIDTATAVARQVARVLDMHNRRAPANATPRLCFYSTGDGQPQQRLLPALLGIHAQVECVRIPNIPSHTDAVFTKPVAS</sequence>
<keyword evidence="4 7" id="KW-0573">Peptidoglycan synthesis</keyword>
<reference evidence="8 9" key="1">
    <citation type="submission" date="2011-08" db="EMBL/GenBank/DDBJ databases">
        <title>The genome of the obligate endobacterium of an arbuscular mycorrhizal fungus reveals an interphylum network of nutritional interactions.</title>
        <authorList>
            <person name="Ghignone S."/>
            <person name="Salvioli A."/>
            <person name="Anca I."/>
            <person name="Lumini E."/>
            <person name="Ortu G."/>
            <person name="Petiti L."/>
            <person name="Cruveiller S."/>
            <person name="Bianciotto V."/>
            <person name="Piffanelli P."/>
            <person name="Lanfranco L."/>
            <person name="Bonfante P."/>
        </authorList>
    </citation>
    <scope>NUCLEOTIDE SEQUENCE [LARGE SCALE GENOMIC DNA]</scope>
    <source>
        <strain evidence="8 9">BEG34</strain>
    </source>
</reference>
<keyword evidence="9" id="KW-1185">Reference proteome</keyword>
<feature type="binding site" evidence="7">
    <location>
        <begin position="83"/>
        <end position="84"/>
    </location>
    <ligand>
        <name>substrate</name>
    </ligand>
</feature>
<dbReference type="OrthoDB" id="9801055at2"/>
<evidence type="ECO:0000313" key="9">
    <source>
        <dbReference type="Proteomes" id="UP000054051"/>
    </source>
</evidence>
<keyword evidence="5 7" id="KW-0413">Isomerase</keyword>
<evidence type="ECO:0000256" key="6">
    <source>
        <dbReference type="ARBA" id="ARBA00023316"/>
    </source>
</evidence>
<comment type="caution">
    <text evidence="8">The sequence shown here is derived from an EMBL/GenBank/DDBJ whole genome shotgun (WGS) entry which is preliminary data.</text>
</comment>
<dbReference type="GO" id="GO:0009252">
    <property type="term" value="P:peptidoglycan biosynthetic process"/>
    <property type="evidence" value="ECO:0007669"/>
    <property type="project" value="UniProtKB-UniRule"/>
</dbReference>
<dbReference type="AlphaFoldDB" id="G2J9U1"/>
<comment type="function">
    <text evidence="7">Provides the (R)-glutamate required for cell wall biosynthesis.</text>
</comment>
<dbReference type="NCBIfam" id="TIGR00067">
    <property type="entry name" value="glut_race"/>
    <property type="match status" value="1"/>
</dbReference>
<evidence type="ECO:0000256" key="3">
    <source>
        <dbReference type="ARBA" id="ARBA00022960"/>
    </source>
</evidence>
<feature type="active site" description="Proton donor/acceptor" evidence="7">
    <location>
        <position position="192"/>
    </location>
</feature>
<feature type="binding site" evidence="7">
    <location>
        <begin position="193"/>
        <end position="194"/>
    </location>
    <ligand>
        <name>substrate</name>
    </ligand>
</feature>
<comment type="pathway">
    <text evidence="7">Cell wall biogenesis; peptidoglycan biosynthesis.</text>
</comment>
<dbReference type="SUPFAM" id="SSF53681">
    <property type="entry name" value="Aspartate/glutamate racemase"/>
    <property type="match status" value="2"/>
</dbReference>
<dbReference type="STRING" id="1070319.CAGGBEG34_250040"/>
<dbReference type="GO" id="GO:0071555">
    <property type="term" value="P:cell wall organization"/>
    <property type="evidence" value="ECO:0007669"/>
    <property type="project" value="UniProtKB-KW"/>
</dbReference>
<keyword evidence="3 7" id="KW-0133">Cell shape</keyword>
<dbReference type="Proteomes" id="UP000054051">
    <property type="component" value="Unassembled WGS sequence"/>
</dbReference>
<dbReference type="EMBL" id="CAFB01000042">
    <property type="protein sequence ID" value="CCD29538.1"/>
    <property type="molecule type" value="Genomic_DNA"/>
</dbReference>
<dbReference type="GO" id="GO:0008881">
    <property type="term" value="F:glutamate racemase activity"/>
    <property type="evidence" value="ECO:0007669"/>
    <property type="project" value="UniProtKB-UniRule"/>
</dbReference>
<organism evidence="8 9">
    <name type="scientific">Candidatus Glomeribacter gigasporarum BEG34</name>
    <dbReference type="NCBI Taxonomy" id="1070319"/>
    <lineage>
        <taxon>Bacteria</taxon>
        <taxon>Pseudomonadati</taxon>
        <taxon>Pseudomonadota</taxon>
        <taxon>Betaproteobacteria</taxon>
        <taxon>Burkholderiales</taxon>
        <taxon>Burkholderiaceae</taxon>
        <taxon>Candidatus Glomeribacter</taxon>
    </lineage>
</organism>
<evidence type="ECO:0000313" key="8">
    <source>
        <dbReference type="EMBL" id="CCD29538.1"/>
    </source>
</evidence>
<dbReference type="GO" id="GO:0008360">
    <property type="term" value="P:regulation of cell shape"/>
    <property type="evidence" value="ECO:0007669"/>
    <property type="project" value="UniProtKB-KW"/>
</dbReference>
<gene>
    <name evidence="7 8" type="primary">murI</name>
    <name evidence="8" type="ORF">CAGGBEG34_250040</name>
</gene>